<keyword evidence="1 8" id="KW-0808">Transferase</keyword>
<comment type="caution">
    <text evidence="12">The sequence shown here is derived from an EMBL/GenBank/DDBJ whole genome shotgun (WGS) entry which is preliminary data.</text>
</comment>
<keyword evidence="2 8" id="KW-0547">Nucleotide-binding</keyword>
<evidence type="ECO:0000256" key="2">
    <source>
        <dbReference type="ARBA" id="ARBA00022741"/>
    </source>
</evidence>
<dbReference type="PRINTS" id="PR00401">
    <property type="entry name" value="SH2DOMAIN"/>
</dbReference>
<dbReference type="Gene3D" id="3.30.505.10">
    <property type="entry name" value="SH2 domain"/>
    <property type="match status" value="1"/>
</dbReference>
<dbReference type="InterPro" id="IPR035849">
    <property type="entry name" value="Fes/Fps/Fer_SH2"/>
</dbReference>
<feature type="region of interest" description="Disordered" evidence="9">
    <location>
        <begin position="441"/>
        <end position="475"/>
    </location>
</feature>
<evidence type="ECO:0000256" key="5">
    <source>
        <dbReference type="ARBA" id="ARBA00023137"/>
    </source>
</evidence>
<dbReference type="SMART" id="SM00219">
    <property type="entry name" value="TyrKc"/>
    <property type="match status" value="1"/>
</dbReference>
<evidence type="ECO:0000256" key="1">
    <source>
        <dbReference type="ARBA" id="ARBA00022679"/>
    </source>
</evidence>
<dbReference type="InterPro" id="IPR000980">
    <property type="entry name" value="SH2"/>
</dbReference>
<evidence type="ECO:0000313" key="13">
    <source>
        <dbReference type="Proteomes" id="UP001303046"/>
    </source>
</evidence>
<comment type="catalytic activity">
    <reaction evidence="6 8">
        <text>L-tyrosyl-[protein] + ATP = O-phospho-L-tyrosyl-[protein] + ADP + H(+)</text>
        <dbReference type="Rhea" id="RHEA:10596"/>
        <dbReference type="Rhea" id="RHEA-COMP:10136"/>
        <dbReference type="Rhea" id="RHEA-COMP:20101"/>
        <dbReference type="ChEBI" id="CHEBI:15378"/>
        <dbReference type="ChEBI" id="CHEBI:30616"/>
        <dbReference type="ChEBI" id="CHEBI:46858"/>
        <dbReference type="ChEBI" id="CHEBI:61978"/>
        <dbReference type="ChEBI" id="CHEBI:456216"/>
        <dbReference type="EC" id="2.7.10.2"/>
    </reaction>
</comment>
<dbReference type="InterPro" id="IPR011009">
    <property type="entry name" value="Kinase-like_dom_sf"/>
</dbReference>
<dbReference type="InterPro" id="IPR020635">
    <property type="entry name" value="Tyr_kinase_cat_dom"/>
</dbReference>
<dbReference type="InterPro" id="IPR036860">
    <property type="entry name" value="SH2_dom_sf"/>
</dbReference>
<dbReference type="Gene3D" id="1.10.510.10">
    <property type="entry name" value="Transferase(Phosphotransferase) domain 1"/>
    <property type="match status" value="1"/>
</dbReference>
<dbReference type="InterPro" id="IPR008266">
    <property type="entry name" value="Tyr_kinase_AS"/>
</dbReference>
<evidence type="ECO:0000256" key="4">
    <source>
        <dbReference type="ARBA" id="ARBA00022840"/>
    </source>
</evidence>
<keyword evidence="5 8" id="KW-0829">Tyrosine-protein kinase</keyword>
<dbReference type="EMBL" id="JAVFWL010000001">
    <property type="protein sequence ID" value="KAK6730729.1"/>
    <property type="molecule type" value="Genomic_DNA"/>
</dbReference>
<dbReference type="Proteomes" id="UP001303046">
    <property type="component" value="Unassembled WGS sequence"/>
</dbReference>
<evidence type="ECO:0000259" key="10">
    <source>
        <dbReference type="PROSITE" id="PS50001"/>
    </source>
</evidence>
<evidence type="ECO:0000256" key="7">
    <source>
        <dbReference type="PROSITE-ProRule" id="PRU00191"/>
    </source>
</evidence>
<comment type="similarity">
    <text evidence="8">Belongs to the protein kinase superfamily. Tyr protein kinase family.</text>
</comment>
<evidence type="ECO:0000313" key="12">
    <source>
        <dbReference type="EMBL" id="KAK6730729.1"/>
    </source>
</evidence>
<reference evidence="12 13" key="1">
    <citation type="submission" date="2023-08" db="EMBL/GenBank/DDBJ databases">
        <title>A Necator americanus chromosomal reference genome.</title>
        <authorList>
            <person name="Ilik V."/>
            <person name="Petrzelkova K.J."/>
            <person name="Pardy F."/>
            <person name="Fuh T."/>
            <person name="Niatou-Singa F.S."/>
            <person name="Gouil Q."/>
            <person name="Baker L."/>
            <person name="Ritchie M.E."/>
            <person name="Jex A.R."/>
            <person name="Gazzola D."/>
            <person name="Li H."/>
            <person name="Toshio Fujiwara R."/>
            <person name="Zhan B."/>
            <person name="Aroian R.V."/>
            <person name="Pafco B."/>
            <person name="Schwarz E.M."/>
        </authorList>
    </citation>
    <scope>NUCLEOTIDE SEQUENCE [LARGE SCALE GENOMIC DNA]</scope>
    <source>
        <strain evidence="12 13">Aroian</strain>
        <tissue evidence="12">Whole animal</tissue>
    </source>
</reference>
<dbReference type="PROSITE" id="PS00109">
    <property type="entry name" value="PROTEIN_KINASE_TYR"/>
    <property type="match status" value="1"/>
</dbReference>
<sequence>MTPELLRESLEIKKETSVQSLATGKYGTQRKRNIEEEPWYHGLRTRDDVAPLLRETGDFLVRASQNGDVYTLVLNVKNGSEIDNLTISVVDDLFTLHYLLDKGNPVKFRTVAHLIKYYKKHRLPNERRLVKAIHRPWWLLRHVAVKYDESGKLGSGHFCNVFRGKVTIDKNETDVAIKICHIPTEAITPEALLEARTSLIKEAKLMVEYNNTNVVKFYGVACDRPPVMILMELCAGGSMDNLLRKKGKDISNTEKFVYLYEISCGMRYLHKMNCVHRDLAARNCLISSDGIIKVADFGLSVTLEHGNTLCKSIIKEAPIRWFAPECCRMEPLFSKKTDVWAFGTVMFEVFSNGSKPFIGVKDQAIVKAIRKAEMPYPPQETPRKAIEILKKIWVLDPEQRPSFDSIGDQLRESVESSPEVEPQNMVVNQLKGVKRKIKFKDEVQRNATEDTSHPQCREKSSPAVSREKSSPIRCDTDCSQEDFVEKI</sequence>
<evidence type="ECO:0000256" key="6">
    <source>
        <dbReference type="ARBA" id="ARBA00051245"/>
    </source>
</evidence>
<dbReference type="CDD" id="cd10361">
    <property type="entry name" value="SH2_Fps_family"/>
    <property type="match status" value="1"/>
</dbReference>
<evidence type="ECO:0000256" key="3">
    <source>
        <dbReference type="ARBA" id="ARBA00022777"/>
    </source>
</evidence>
<organism evidence="12 13">
    <name type="scientific">Necator americanus</name>
    <name type="common">Human hookworm</name>
    <dbReference type="NCBI Taxonomy" id="51031"/>
    <lineage>
        <taxon>Eukaryota</taxon>
        <taxon>Metazoa</taxon>
        <taxon>Ecdysozoa</taxon>
        <taxon>Nematoda</taxon>
        <taxon>Chromadorea</taxon>
        <taxon>Rhabditida</taxon>
        <taxon>Rhabditina</taxon>
        <taxon>Rhabditomorpha</taxon>
        <taxon>Strongyloidea</taxon>
        <taxon>Ancylostomatidae</taxon>
        <taxon>Bunostominae</taxon>
        <taxon>Necator</taxon>
    </lineage>
</organism>
<dbReference type="SUPFAM" id="SSF55550">
    <property type="entry name" value="SH2 domain"/>
    <property type="match status" value="1"/>
</dbReference>
<gene>
    <name evidence="12" type="primary">Necator_chrI.g3419</name>
    <name evidence="12" type="ORF">RB195_007290</name>
</gene>
<evidence type="ECO:0000256" key="8">
    <source>
        <dbReference type="RuleBase" id="RU362096"/>
    </source>
</evidence>
<dbReference type="PROSITE" id="PS50011">
    <property type="entry name" value="PROTEIN_KINASE_DOM"/>
    <property type="match status" value="1"/>
</dbReference>
<dbReference type="InterPro" id="IPR050198">
    <property type="entry name" value="Non-receptor_tyrosine_kinases"/>
</dbReference>
<dbReference type="InterPro" id="IPR000719">
    <property type="entry name" value="Prot_kinase_dom"/>
</dbReference>
<dbReference type="SUPFAM" id="SSF56112">
    <property type="entry name" value="Protein kinase-like (PK-like)"/>
    <property type="match status" value="1"/>
</dbReference>
<dbReference type="CDD" id="cd00192">
    <property type="entry name" value="PTKc"/>
    <property type="match status" value="1"/>
</dbReference>
<accession>A0ABR1BWI2</accession>
<keyword evidence="3 8" id="KW-0418">Kinase</keyword>
<dbReference type="PANTHER" id="PTHR24418">
    <property type="entry name" value="TYROSINE-PROTEIN KINASE"/>
    <property type="match status" value="1"/>
</dbReference>
<dbReference type="Gene3D" id="3.30.200.20">
    <property type="entry name" value="Phosphorylase Kinase, domain 1"/>
    <property type="match status" value="1"/>
</dbReference>
<feature type="domain" description="Protein kinase" evidence="11">
    <location>
        <begin position="147"/>
        <end position="414"/>
    </location>
</feature>
<keyword evidence="7" id="KW-0727">SH2 domain</keyword>
<dbReference type="Pfam" id="PF00017">
    <property type="entry name" value="SH2"/>
    <property type="match status" value="1"/>
</dbReference>
<dbReference type="SMART" id="SM00252">
    <property type="entry name" value="SH2"/>
    <property type="match status" value="1"/>
</dbReference>
<dbReference type="PROSITE" id="PS50001">
    <property type="entry name" value="SH2"/>
    <property type="match status" value="1"/>
</dbReference>
<feature type="domain" description="SH2" evidence="10">
    <location>
        <begin position="39"/>
        <end position="133"/>
    </location>
</feature>
<dbReference type="InterPro" id="IPR001245">
    <property type="entry name" value="Ser-Thr/Tyr_kinase_cat_dom"/>
</dbReference>
<evidence type="ECO:0000259" key="11">
    <source>
        <dbReference type="PROSITE" id="PS50011"/>
    </source>
</evidence>
<dbReference type="EC" id="2.7.10.2" evidence="8"/>
<keyword evidence="13" id="KW-1185">Reference proteome</keyword>
<keyword evidence="4 8" id="KW-0067">ATP-binding</keyword>
<name>A0ABR1BWI2_NECAM</name>
<dbReference type="PRINTS" id="PR00109">
    <property type="entry name" value="TYRKINASE"/>
</dbReference>
<dbReference type="Pfam" id="PF07714">
    <property type="entry name" value="PK_Tyr_Ser-Thr"/>
    <property type="match status" value="1"/>
</dbReference>
<evidence type="ECO:0000256" key="9">
    <source>
        <dbReference type="SAM" id="MobiDB-lite"/>
    </source>
</evidence>
<protein>
    <recommendedName>
        <fullName evidence="8">Tyrosine-protein kinase</fullName>
        <ecNumber evidence="8">2.7.10.2</ecNumber>
    </recommendedName>
</protein>
<proteinExistence type="inferred from homology"/>